<evidence type="ECO:0000313" key="1">
    <source>
        <dbReference type="EnsemblPlants" id="AET7Gv20187900.1"/>
    </source>
</evidence>
<accession>A0A453QJK3</accession>
<dbReference type="Proteomes" id="UP000015105">
    <property type="component" value="Chromosome 7D"/>
</dbReference>
<organism evidence="1 2">
    <name type="scientific">Aegilops tauschii subsp. strangulata</name>
    <name type="common">Goatgrass</name>
    <dbReference type="NCBI Taxonomy" id="200361"/>
    <lineage>
        <taxon>Eukaryota</taxon>
        <taxon>Viridiplantae</taxon>
        <taxon>Streptophyta</taxon>
        <taxon>Embryophyta</taxon>
        <taxon>Tracheophyta</taxon>
        <taxon>Spermatophyta</taxon>
        <taxon>Magnoliopsida</taxon>
        <taxon>Liliopsida</taxon>
        <taxon>Poales</taxon>
        <taxon>Poaceae</taxon>
        <taxon>BOP clade</taxon>
        <taxon>Pooideae</taxon>
        <taxon>Triticodae</taxon>
        <taxon>Triticeae</taxon>
        <taxon>Triticinae</taxon>
        <taxon>Aegilops</taxon>
    </lineage>
</organism>
<proteinExistence type="predicted"/>
<reference evidence="1" key="4">
    <citation type="submission" date="2019-03" db="UniProtKB">
        <authorList>
            <consortium name="EnsemblPlants"/>
        </authorList>
    </citation>
    <scope>IDENTIFICATION</scope>
</reference>
<evidence type="ECO:0000313" key="2">
    <source>
        <dbReference type="Proteomes" id="UP000015105"/>
    </source>
</evidence>
<dbReference type="EnsemblPlants" id="AET7Gv20187900.1">
    <property type="protein sequence ID" value="AET7Gv20187900.1"/>
    <property type="gene ID" value="AET7Gv20187900"/>
</dbReference>
<dbReference type="AlphaFoldDB" id="A0A453QJK3"/>
<name>A0A453QJK3_AEGTS</name>
<reference evidence="2" key="2">
    <citation type="journal article" date="2017" name="Nat. Plants">
        <title>The Aegilops tauschii genome reveals multiple impacts of transposons.</title>
        <authorList>
            <person name="Zhao G."/>
            <person name="Zou C."/>
            <person name="Li K."/>
            <person name="Wang K."/>
            <person name="Li T."/>
            <person name="Gao L."/>
            <person name="Zhang X."/>
            <person name="Wang H."/>
            <person name="Yang Z."/>
            <person name="Liu X."/>
            <person name="Jiang W."/>
            <person name="Mao L."/>
            <person name="Kong X."/>
            <person name="Jiao Y."/>
            <person name="Jia J."/>
        </authorList>
    </citation>
    <scope>NUCLEOTIDE SEQUENCE [LARGE SCALE GENOMIC DNA]</scope>
    <source>
        <strain evidence="2">cv. AL8/78</strain>
    </source>
</reference>
<keyword evidence="2" id="KW-1185">Reference proteome</keyword>
<protein>
    <submittedName>
        <fullName evidence="1">Uncharacterized protein</fullName>
    </submittedName>
</protein>
<sequence>NTRQTTDIRRATKNHWCVSACLIKASVRGSMAIEMFFTTLVFCEAPLDGYGTSVLTVRTVNRLVSGCSGATELAATANKADAEKEQGFFSGKPTANKADGEKEQGFFSSKPTAQRLAGFELAFDGLNCSTPSSCTERPVGVLILICMEL</sequence>
<dbReference type="Gramene" id="AET7Gv20187900.1">
    <property type="protein sequence ID" value="AET7Gv20187900.1"/>
    <property type="gene ID" value="AET7Gv20187900"/>
</dbReference>
<reference evidence="1" key="5">
    <citation type="journal article" date="2021" name="G3 (Bethesda)">
        <title>Aegilops tauschii genome assembly Aet v5.0 features greater sequence contiguity and improved annotation.</title>
        <authorList>
            <person name="Wang L."/>
            <person name="Zhu T."/>
            <person name="Rodriguez J.C."/>
            <person name="Deal K.R."/>
            <person name="Dubcovsky J."/>
            <person name="McGuire P.E."/>
            <person name="Lux T."/>
            <person name="Spannagl M."/>
            <person name="Mayer K.F.X."/>
            <person name="Baldrich P."/>
            <person name="Meyers B.C."/>
            <person name="Huo N."/>
            <person name="Gu Y.Q."/>
            <person name="Zhou H."/>
            <person name="Devos K.M."/>
            <person name="Bennetzen J.L."/>
            <person name="Unver T."/>
            <person name="Budak H."/>
            <person name="Gulick P.J."/>
            <person name="Galiba G."/>
            <person name="Kalapos B."/>
            <person name="Nelson D.R."/>
            <person name="Li P."/>
            <person name="You F.M."/>
            <person name="Luo M.C."/>
            <person name="Dvorak J."/>
        </authorList>
    </citation>
    <scope>NUCLEOTIDE SEQUENCE [LARGE SCALE GENOMIC DNA]</scope>
    <source>
        <strain evidence="1">cv. AL8/78</strain>
    </source>
</reference>
<reference evidence="2" key="1">
    <citation type="journal article" date="2014" name="Science">
        <title>Ancient hybridizations among the ancestral genomes of bread wheat.</title>
        <authorList>
            <consortium name="International Wheat Genome Sequencing Consortium,"/>
            <person name="Marcussen T."/>
            <person name="Sandve S.R."/>
            <person name="Heier L."/>
            <person name="Spannagl M."/>
            <person name="Pfeifer M."/>
            <person name="Jakobsen K.S."/>
            <person name="Wulff B.B."/>
            <person name="Steuernagel B."/>
            <person name="Mayer K.F."/>
            <person name="Olsen O.A."/>
        </authorList>
    </citation>
    <scope>NUCLEOTIDE SEQUENCE [LARGE SCALE GENOMIC DNA]</scope>
    <source>
        <strain evidence="2">cv. AL8/78</strain>
    </source>
</reference>
<reference evidence="1" key="3">
    <citation type="journal article" date="2017" name="Nature">
        <title>Genome sequence of the progenitor of the wheat D genome Aegilops tauschii.</title>
        <authorList>
            <person name="Luo M.C."/>
            <person name="Gu Y.Q."/>
            <person name="Puiu D."/>
            <person name="Wang H."/>
            <person name="Twardziok S.O."/>
            <person name="Deal K.R."/>
            <person name="Huo N."/>
            <person name="Zhu T."/>
            <person name="Wang L."/>
            <person name="Wang Y."/>
            <person name="McGuire P.E."/>
            <person name="Liu S."/>
            <person name="Long H."/>
            <person name="Ramasamy R.K."/>
            <person name="Rodriguez J.C."/>
            <person name="Van S.L."/>
            <person name="Yuan L."/>
            <person name="Wang Z."/>
            <person name="Xia Z."/>
            <person name="Xiao L."/>
            <person name="Anderson O.D."/>
            <person name="Ouyang S."/>
            <person name="Liang Y."/>
            <person name="Zimin A.V."/>
            <person name="Pertea G."/>
            <person name="Qi P."/>
            <person name="Bennetzen J.L."/>
            <person name="Dai X."/>
            <person name="Dawson M.W."/>
            <person name="Muller H.G."/>
            <person name="Kugler K."/>
            <person name="Rivarola-Duarte L."/>
            <person name="Spannagl M."/>
            <person name="Mayer K.F.X."/>
            <person name="Lu F.H."/>
            <person name="Bevan M.W."/>
            <person name="Leroy P."/>
            <person name="Li P."/>
            <person name="You F.M."/>
            <person name="Sun Q."/>
            <person name="Liu Z."/>
            <person name="Lyons E."/>
            <person name="Wicker T."/>
            <person name="Salzberg S.L."/>
            <person name="Devos K.M."/>
            <person name="Dvorak J."/>
        </authorList>
    </citation>
    <scope>NUCLEOTIDE SEQUENCE [LARGE SCALE GENOMIC DNA]</scope>
    <source>
        <strain evidence="1">cv. AL8/78</strain>
    </source>
</reference>